<comment type="caution">
    <text evidence="1">The sequence shown here is derived from an EMBL/GenBank/DDBJ whole genome shotgun (WGS) entry which is preliminary data.</text>
</comment>
<organism evidence="1 2">
    <name type="scientific">Rhododendron molle</name>
    <name type="common">Chinese azalea</name>
    <name type="synonym">Azalea mollis</name>
    <dbReference type="NCBI Taxonomy" id="49168"/>
    <lineage>
        <taxon>Eukaryota</taxon>
        <taxon>Viridiplantae</taxon>
        <taxon>Streptophyta</taxon>
        <taxon>Embryophyta</taxon>
        <taxon>Tracheophyta</taxon>
        <taxon>Spermatophyta</taxon>
        <taxon>Magnoliopsida</taxon>
        <taxon>eudicotyledons</taxon>
        <taxon>Gunneridae</taxon>
        <taxon>Pentapetalae</taxon>
        <taxon>asterids</taxon>
        <taxon>Ericales</taxon>
        <taxon>Ericaceae</taxon>
        <taxon>Ericoideae</taxon>
        <taxon>Rhodoreae</taxon>
        <taxon>Rhododendron</taxon>
    </lineage>
</organism>
<accession>A0ACC0P9A0</accession>
<evidence type="ECO:0000313" key="1">
    <source>
        <dbReference type="EMBL" id="KAI8561624.1"/>
    </source>
</evidence>
<keyword evidence="2" id="KW-1185">Reference proteome</keyword>
<reference evidence="1" key="1">
    <citation type="submission" date="2022-02" db="EMBL/GenBank/DDBJ databases">
        <title>Plant Genome Project.</title>
        <authorList>
            <person name="Zhang R.-G."/>
        </authorList>
    </citation>
    <scope>NUCLEOTIDE SEQUENCE</scope>
    <source>
        <strain evidence="1">AT1</strain>
    </source>
</reference>
<protein>
    <submittedName>
        <fullName evidence="1">Uncharacterized protein</fullName>
    </submittedName>
</protein>
<evidence type="ECO:0000313" key="2">
    <source>
        <dbReference type="Proteomes" id="UP001062846"/>
    </source>
</evidence>
<dbReference type="EMBL" id="CM046391">
    <property type="protein sequence ID" value="KAI8561624.1"/>
    <property type="molecule type" value="Genomic_DNA"/>
</dbReference>
<dbReference type="Proteomes" id="UP001062846">
    <property type="component" value="Chromosome 4"/>
</dbReference>
<gene>
    <name evidence="1" type="ORF">RHMOL_Rhmol04G0355000</name>
</gene>
<sequence length="127" mass="14027">MNNRYSGISSSMATDSSRLITIAVSLSAEKWVLILYVKLVEEEYPGAVLKLRSGLKKSTNDVMGLFDRSITKADNAVIKKYCHVEARKNESNQSTSSTTNDVDISQQMLILLMKCSNIVTDLMNSSA</sequence>
<name>A0ACC0P9A0_RHOML</name>
<proteinExistence type="predicted"/>